<gene>
    <name evidence="5" type="ORF">DWU89_07820</name>
    <name evidence="4" type="ORF">H8784_07650</name>
</gene>
<evidence type="ECO:0000256" key="2">
    <source>
        <dbReference type="ARBA" id="ARBA00023295"/>
    </source>
</evidence>
<feature type="signal peptide" evidence="3">
    <location>
        <begin position="1"/>
        <end position="21"/>
    </location>
</feature>
<comment type="caution">
    <text evidence="5">The sequence shown here is derived from an EMBL/GenBank/DDBJ whole genome shotgun (WGS) entry which is preliminary data.</text>
</comment>
<dbReference type="Pfam" id="PF02065">
    <property type="entry name" value="Melibiase"/>
    <property type="match status" value="1"/>
</dbReference>
<protein>
    <submittedName>
        <fullName evidence="5">Alpha-galactosidase</fullName>
    </submittedName>
</protein>
<dbReference type="Gene3D" id="3.20.20.70">
    <property type="entry name" value="Aldolase class I"/>
    <property type="match status" value="1"/>
</dbReference>
<keyword evidence="7" id="KW-1185">Reference proteome</keyword>
<keyword evidence="3" id="KW-0732">Signal</keyword>
<evidence type="ECO:0000313" key="4">
    <source>
        <dbReference type="EMBL" id="MBC8601596.1"/>
    </source>
</evidence>
<dbReference type="PROSITE" id="PS00512">
    <property type="entry name" value="ALPHA_GALACTOSIDASE"/>
    <property type="match status" value="1"/>
</dbReference>
<dbReference type="EMBL" id="JACRTI010000013">
    <property type="protein sequence ID" value="MBC8601596.1"/>
    <property type="molecule type" value="Genomic_DNA"/>
</dbReference>
<evidence type="ECO:0000313" key="5">
    <source>
        <dbReference type="EMBL" id="RDU49744.1"/>
    </source>
</evidence>
<organism evidence="5 6">
    <name type="scientific">Parabacteroides acidifaciens</name>
    <dbReference type="NCBI Taxonomy" id="2290935"/>
    <lineage>
        <taxon>Bacteria</taxon>
        <taxon>Pseudomonadati</taxon>
        <taxon>Bacteroidota</taxon>
        <taxon>Bacteroidia</taxon>
        <taxon>Bacteroidales</taxon>
        <taxon>Tannerellaceae</taxon>
        <taxon>Parabacteroides</taxon>
    </lineage>
</organism>
<evidence type="ECO:0000256" key="1">
    <source>
        <dbReference type="ARBA" id="ARBA00022801"/>
    </source>
</evidence>
<sequence length="693" mass="79693">MKKQLWGISLFSLFLTVPAFAVVQPYKQVAGDCKVELKQDTLTLENSLIKRCWLWNNGNLITCKLKDKKNGLEWQTRNSQPDLSLPGEKKEGDGATIRAEEIPASLQFTRHLRVFVEYAIGDLQVRKVFKVYPDCPAIACELYLKGKASQKWVKTIDNPADLQNIEKLTQNSQGGNVPVMEQLVLEGKHWQLEAVEFFDVTDRFNTLVRPVRALSYRDCLYRGNLLFAENTEKEAGFFMLKEAPTSNVQLYYPGGDFMVSEGTFRMVGLGIDSADVKADEWTKAYSYVTGTYRSGEKQKRMALRNYQMRIRPFLQDRDEMVMLNTWGDRGQDTRVNEAFCLKELELASRLGITHFQIDDGWQAGRSANSAYGGSFKNIWDNPDYWTPDPGRFPNGLAPIVERGKELGIEVCLWFNPSIQHDYADWQKDADALIALYEKYGIRTFKIDGTFFDNKLSESCLRSLYDRVMEATGWKAVLNLDATAGRRGGYFFFNEYGNIFLENRYTDWGNYYPYWSLRNLWMLSRYVAPQSLQIEFLNKWRNGDKYKGDRFAPATYSFDYLFAITMAAQPLAWFEASNLPDEAFPTGEVIKKYKEIQHDFHTGSVFPVGNEPSGKSWCGFQSIKEKKGYFLVFREYNDAESFDMDTFFEPGDEVEFKPVIGAGKAFRSITSGNGRIRFSLPQPNSYALYSYRVL</sequence>
<dbReference type="Proteomes" id="UP000256321">
    <property type="component" value="Unassembled WGS sequence"/>
</dbReference>
<dbReference type="GO" id="GO:0004553">
    <property type="term" value="F:hydrolase activity, hydrolyzing O-glycosyl compounds"/>
    <property type="evidence" value="ECO:0007669"/>
    <property type="project" value="InterPro"/>
</dbReference>
<dbReference type="SUPFAM" id="SSF51445">
    <property type="entry name" value="(Trans)glycosidases"/>
    <property type="match status" value="1"/>
</dbReference>
<dbReference type="EMBL" id="QREV01000013">
    <property type="protein sequence ID" value="RDU49744.1"/>
    <property type="molecule type" value="Genomic_DNA"/>
</dbReference>
<dbReference type="RefSeq" id="WP_115499087.1">
    <property type="nucleotide sequence ID" value="NZ_JACRTI010000013.1"/>
</dbReference>
<evidence type="ECO:0000313" key="6">
    <source>
        <dbReference type="Proteomes" id="UP000256321"/>
    </source>
</evidence>
<name>A0A3D8HFH9_9BACT</name>
<keyword evidence="1" id="KW-0378">Hydrolase</keyword>
<dbReference type="InterPro" id="IPR000111">
    <property type="entry name" value="Glyco_hydro_27/36_CS"/>
</dbReference>
<reference evidence="4 7" key="2">
    <citation type="submission" date="2020-08" db="EMBL/GenBank/DDBJ databases">
        <title>Genome public.</title>
        <authorList>
            <person name="Liu C."/>
            <person name="Sun Q."/>
        </authorList>
    </citation>
    <scope>NUCLEOTIDE SEQUENCE [LARGE SCALE GENOMIC DNA]</scope>
    <source>
        <strain evidence="4 7">426_9</strain>
    </source>
</reference>
<reference evidence="5 6" key="1">
    <citation type="submission" date="2018-07" db="EMBL/GenBank/DDBJ databases">
        <title>Parabacteroides acidifaciens nov. sp., isolated from human feces.</title>
        <authorList>
            <person name="Wang Y.J."/>
        </authorList>
    </citation>
    <scope>NUCLEOTIDE SEQUENCE [LARGE SCALE GENOMIC DNA]</scope>
    <source>
        <strain evidence="5 6">426-9</strain>
    </source>
</reference>
<dbReference type="GO" id="GO:0005975">
    <property type="term" value="P:carbohydrate metabolic process"/>
    <property type="evidence" value="ECO:0007669"/>
    <property type="project" value="InterPro"/>
</dbReference>
<dbReference type="AlphaFoldDB" id="A0A3D8HFH9"/>
<accession>A0A3D8HFH9</accession>
<dbReference type="Proteomes" id="UP000629596">
    <property type="component" value="Unassembled WGS sequence"/>
</dbReference>
<feature type="chain" id="PRO_5017541737" evidence="3">
    <location>
        <begin position="22"/>
        <end position="693"/>
    </location>
</feature>
<evidence type="ECO:0000256" key="3">
    <source>
        <dbReference type="SAM" id="SignalP"/>
    </source>
</evidence>
<evidence type="ECO:0000313" key="7">
    <source>
        <dbReference type="Proteomes" id="UP000629596"/>
    </source>
</evidence>
<dbReference type="InterPro" id="IPR013785">
    <property type="entry name" value="Aldolase_TIM"/>
</dbReference>
<proteinExistence type="predicted"/>
<keyword evidence="2" id="KW-0326">Glycosidase</keyword>
<dbReference type="InterPro" id="IPR017853">
    <property type="entry name" value="GH"/>
</dbReference>